<protein>
    <submittedName>
        <fullName evidence="2">Uncharacterized protein</fullName>
    </submittedName>
</protein>
<reference evidence="2" key="1">
    <citation type="submission" date="2019-11" db="EMBL/GenBank/DDBJ databases">
        <authorList>
            <person name="Feng L."/>
        </authorList>
    </citation>
    <scope>NUCLEOTIDE SEQUENCE</scope>
    <source>
        <strain evidence="2">CAmalonaticusLFYP1</strain>
    </source>
</reference>
<organism evidence="2">
    <name type="scientific">Citrobacter amalonaticus</name>
    <dbReference type="NCBI Taxonomy" id="35703"/>
    <lineage>
        <taxon>Bacteria</taxon>
        <taxon>Pseudomonadati</taxon>
        <taxon>Pseudomonadota</taxon>
        <taxon>Gammaproteobacteria</taxon>
        <taxon>Enterobacterales</taxon>
        <taxon>Enterobacteriaceae</taxon>
        <taxon>Citrobacter</taxon>
    </lineage>
</organism>
<gene>
    <name evidence="2" type="ORF">CALFYP1_00404</name>
</gene>
<name>A0A6N2WZI1_CITAM</name>
<proteinExistence type="predicted"/>
<evidence type="ECO:0000313" key="2">
    <source>
        <dbReference type="EMBL" id="VYT47349.1"/>
    </source>
</evidence>
<feature type="transmembrane region" description="Helical" evidence="1">
    <location>
        <begin position="78"/>
        <end position="105"/>
    </location>
</feature>
<keyword evidence="1" id="KW-1133">Transmembrane helix</keyword>
<accession>A0A6N2WZI1</accession>
<keyword evidence="1" id="KW-0472">Membrane</keyword>
<evidence type="ECO:0000256" key="1">
    <source>
        <dbReference type="SAM" id="Phobius"/>
    </source>
</evidence>
<dbReference type="EMBL" id="CACRTI010000015">
    <property type="protein sequence ID" value="VYT47349.1"/>
    <property type="molecule type" value="Genomic_DNA"/>
</dbReference>
<dbReference type="AlphaFoldDB" id="A0A6N2WZI1"/>
<sequence>MPIILIFFEDCILENALKVSPVTFVLIYTVAFLLLFDFSQSYESIWIIAIINIPLSSVFYSIIGIFHISRNIIFDIAFLYIIGCIQYSIIGYIFSKIIYILVIFIKNNK</sequence>
<feature type="transmembrane region" description="Helical" evidence="1">
    <location>
        <begin position="20"/>
        <end position="38"/>
    </location>
</feature>
<keyword evidence="1" id="KW-0812">Transmembrane</keyword>
<feature type="transmembrane region" description="Helical" evidence="1">
    <location>
        <begin position="45"/>
        <end position="66"/>
    </location>
</feature>